<dbReference type="Proteomes" id="UP000054683">
    <property type="component" value="Unassembled WGS sequence"/>
</dbReference>
<protein>
    <submittedName>
        <fullName evidence="3">Uncharacterized protein</fullName>
    </submittedName>
</protein>
<dbReference type="OrthoDB" id="9102946at2"/>
<evidence type="ECO:0000256" key="2">
    <source>
        <dbReference type="SAM" id="Phobius"/>
    </source>
</evidence>
<feature type="region of interest" description="Disordered" evidence="1">
    <location>
        <begin position="1"/>
        <end position="22"/>
    </location>
</feature>
<reference evidence="3 4" key="1">
    <citation type="submission" date="2016-01" db="EMBL/GenBank/DDBJ databases">
        <authorList>
            <person name="Oliw E.H."/>
        </authorList>
    </citation>
    <scope>NUCLEOTIDE SEQUENCE [LARGE SCALE GENOMIC DNA]</scope>
    <source>
        <strain evidence="3">LMG 27134</strain>
    </source>
</reference>
<feature type="transmembrane region" description="Helical" evidence="2">
    <location>
        <begin position="45"/>
        <end position="67"/>
    </location>
</feature>
<gene>
    <name evidence="3" type="ORF">AWB69_03017</name>
</gene>
<evidence type="ECO:0000313" key="3">
    <source>
        <dbReference type="EMBL" id="SAL33589.1"/>
    </source>
</evidence>
<dbReference type="RefSeq" id="WP_062085824.1">
    <property type="nucleotide sequence ID" value="NZ_FCOK02000017.1"/>
</dbReference>
<feature type="transmembrane region" description="Helical" evidence="2">
    <location>
        <begin position="73"/>
        <end position="94"/>
    </location>
</feature>
<name>A0A158GPP6_9BURK</name>
<evidence type="ECO:0000256" key="1">
    <source>
        <dbReference type="SAM" id="MobiDB-lite"/>
    </source>
</evidence>
<keyword evidence="2" id="KW-1133">Transmembrane helix</keyword>
<accession>A0A158GPP6</accession>
<keyword evidence="2" id="KW-0472">Membrane</keyword>
<organism evidence="3 4">
    <name type="scientific">Caballeronia udeis</name>
    <dbReference type="NCBI Taxonomy" id="1232866"/>
    <lineage>
        <taxon>Bacteria</taxon>
        <taxon>Pseudomonadati</taxon>
        <taxon>Pseudomonadota</taxon>
        <taxon>Betaproteobacteria</taxon>
        <taxon>Burkholderiales</taxon>
        <taxon>Burkholderiaceae</taxon>
        <taxon>Caballeronia</taxon>
    </lineage>
</organism>
<proteinExistence type="predicted"/>
<evidence type="ECO:0000313" key="4">
    <source>
        <dbReference type="Proteomes" id="UP000054683"/>
    </source>
</evidence>
<sequence>MSKQRTATKSPGRHDANVKQHNQAPSGMFERAMLPTKWIMRMRGAVKVILIAGAINELLNSVFMYVSQQVDPGLPPVTATVFSFTTCAMVGFWFQADARRAYLFARDRGYIARVNATNRAPHIAANCPKRWLVVLYIELNPALVGL</sequence>
<dbReference type="AlphaFoldDB" id="A0A158GPP6"/>
<dbReference type="EMBL" id="FCOK02000017">
    <property type="protein sequence ID" value="SAL33589.1"/>
    <property type="molecule type" value="Genomic_DNA"/>
</dbReference>
<keyword evidence="2" id="KW-0812">Transmembrane</keyword>